<feature type="region of interest" description="Disordered" evidence="1">
    <location>
        <begin position="1"/>
        <end position="22"/>
    </location>
</feature>
<accession>A0ABU2GCJ9</accession>
<dbReference type="Pfam" id="PF06314">
    <property type="entry name" value="ADC"/>
    <property type="match status" value="1"/>
</dbReference>
<comment type="caution">
    <text evidence="2">The sequence shown here is derived from an EMBL/GenBank/DDBJ whole genome shotgun (WGS) entry which is preliminary data.</text>
</comment>
<evidence type="ECO:0000313" key="3">
    <source>
        <dbReference type="Proteomes" id="UP001257060"/>
    </source>
</evidence>
<protein>
    <submittedName>
        <fullName evidence="2">Acetoacetate decarboxylase family protein</fullName>
    </submittedName>
</protein>
<evidence type="ECO:0000313" key="2">
    <source>
        <dbReference type="EMBL" id="MDS0297909.1"/>
    </source>
</evidence>
<sequence>MGTDQAPPTESGGTGPIPLSTGETVTLPLSTEATMLGAAFAVPRRQVAALLPDELRPMRVTARGKSAVTFLSVEYHRIGDGQIDPYDEFAVVLPAVHESTTTVPYLSALTRPSGYIWYLPVTTEPAKALGVDVWGFPKVVADITHADDGARRRTTVTVDGDRFITFETRRPPSMATRKNGHVYAVKDDELRRVPTEVVGEIGAWPFSDEVSVTFGEAHRAEPLRELDIGDRALARVSVEGEAWFYPGEPPFAE</sequence>
<dbReference type="RefSeq" id="WP_310922737.1">
    <property type="nucleotide sequence ID" value="NZ_JAMQOP010000001.1"/>
</dbReference>
<dbReference type="InterPro" id="IPR023375">
    <property type="entry name" value="ADC_dom_sf"/>
</dbReference>
<evidence type="ECO:0000256" key="1">
    <source>
        <dbReference type="SAM" id="MobiDB-lite"/>
    </source>
</evidence>
<dbReference type="Gene3D" id="2.40.400.10">
    <property type="entry name" value="Acetoacetate decarboxylase-like"/>
    <property type="match status" value="1"/>
</dbReference>
<gene>
    <name evidence="2" type="ORF">NDI76_04070</name>
</gene>
<name>A0ABU2GCJ9_9EURY</name>
<dbReference type="EMBL" id="JAMQOP010000001">
    <property type="protein sequence ID" value="MDS0297909.1"/>
    <property type="molecule type" value="Genomic_DNA"/>
</dbReference>
<proteinExistence type="predicted"/>
<keyword evidence="3" id="KW-1185">Reference proteome</keyword>
<dbReference type="SUPFAM" id="SSF160104">
    <property type="entry name" value="Acetoacetate decarboxylase-like"/>
    <property type="match status" value="1"/>
</dbReference>
<reference evidence="2 3" key="1">
    <citation type="submission" date="2022-06" db="EMBL/GenBank/DDBJ databases">
        <title>Halogeometricum sp. a new haloarchaeum isolate from saline soil.</title>
        <authorList>
            <person name="Strakova D."/>
            <person name="Galisteo C."/>
            <person name="Sanchez-Porro C."/>
            <person name="Ventosa A."/>
        </authorList>
    </citation>
    <scope>NUCLEOTIDE SEQUENCE [LARGE SCALE GENOMIC DNA]</scope>
    <source>
        <strain evidence="2 3">S1BR25-6</strain>
    </source>
</reference>
<dbReference type="InterPro" id="IPR010451">
    <property type="entry name" value="Acetoacetate_decarboxylase"/>
</dbReference>
<organism evidence="2 3">
    <name type="scientific">Halogeometricum salsisoli</name>
    <dbReference type="NCBI Taxonomy" id="2950536"/>
    <lineage>
        <taxon>Archaea</taxon>
        <taxon>Methanobacteriati</taxon>
        <taxon>Methanobacteriota</taxon>
        <taxon>Stenosarchaea group</taxon>
        <taxon>Halobacteria</taxon>
        <taxon>Halobacteriales</taxon>
        <taxon>Haloferacaceae</taxon>
        <taxon>Halogeometricum</taxon>
    </lineage>
</organism>
<dbReference type="Proteomes" id="UP001257060">
    <property type="component" value="Unassembled WGS sequence"/>
</dbReference>